<dbReference type="PROSITE" id="PS51160">
    <property type="entry name" value="ACYLPHOSPHATASE_3"/>
    <property type="match status" value="1"/>
</dbReference>
<dbReference type="AlphaFoldDB" id="A0A7W7Y5V7"/>
<keyword evidence="4 7" id="KW-0378">Hydrolase</keyword>
<comment type="caution">
    <text evidence="7">The sequence shown here is derived from an EMBL/GenBank/DDBJ whole genome shotgun (WGS) entry which is preliminary data.</text>
</comment>
<dbReference type="Pfam" id="PF00708">
    <property type="entry name" value="Acylphosphatase"/>
    <property type="match status" value="1"/>
</dbReference>
<dbReference type="InterPro" id="IPR020456">
    <property type="entry name" value="Acylphosphatase"/>
</dbReference>
<dbReference type="Gene3D" id="3.30.70.100">
    <property type="match status" value="1"/>
</dbReference>
<evidence type="ECO:0000256" key="4">
    <source>
        <dbReference type="PROSITE-ProRule" id="PRU00520"/>
    </source>
</evidence>
<protein>
    <recommendedName>
        <fullName evidence="2 4">acylphosphatase</fullName>
        <ecNumber evidence="2 4">3.6.1.7</ecNumber>
    </recommendedName>
</protein>
<gene>
    <name evidence="7" type="ORF">HNR37_001712</name>
</gene>
<evidence type="ECO:0000256" key="1">
    <source>
        <dbReference type="ARBA" id="ARBA00005614"/>
    </source>
</evidence>
<keyword evidence="8" id="KW-1185">Reference proteome</keyword>
<reference evidence="7 8" key="1">
    <citation type="submission" date="2020-08" db="EMBL/GenBank/DDBJ databases">
        <title>Genomic Encyclopedia of Type Strains, Phase IV (KMG-IV): sequencing the most valuable type-strain genomes for metagenomic binning, comparative biology and taxonomic classification.</title>
        <authorList>
            <person name="Goeker M."/>
        </authorList>
    </citation>
    <scope>NUCLEOTIDE SEQUENCE [LARGE SCALE GENOMIC DNA]</scope>
    <source>
        <strain evidence="7 8">DSM 22071</strain>
    </source>
</reference>
<feature type="domain" description="Acylphosphatase-like" evidence="6">
    <location>
        <begin position="3"/>
        <end position="88"/>
    </location>
</feature>
<dbReference type="InterPro" id="IPR001792">
    <property type="entry name" value="Acylphosphatase-like_dom"/>
</dbReference>
<comment type="catalytic activity">
    <reaction evidence="3 4">
        <text>an acyl phosphate + H2O = a carboxylate + phosphate + H(+)</text>
        <dbReference type="Rhea" id="RHEA:14965"/>
        <dbReference type="ChEBI" id="CHEBI:15377"/>
        <dbReference type="ChEBI" id="CHEBI:15378"/>
        <dbReference type="ChEBI" id="CHEBI:29067"/>
        <dbReference type="ChEBI" id="CHEBI:43474"/>
        <dbReference type="ChEBI" id="CHEBI:59918"/>
        <dbReference type="EC" id="3.6.1.7"/>
    </reaction>
</comment>
<dbReference type="InterPro" id="IPR036046">
    <property type="entry name" value="Acylphosphatase-like_dom_sf"/>
</dbReference>
<evidence type="ECO:0000259" key="6">
    <source>
        <dbReference type="PROSITE" id="PS51160"/>
    </source>
</evidence>
<evidence type="ECO:0000313" key="8">
    <source>
        <dbReference type="Proteomes" id="UP000528322"/>
    </source>
</evidence>
<name>A0A7W7Y5V7_9BACT</name>
<dbReference type="PANTHER" id="PTHR47268:SF4">
    <property type="entry name" value="ACYLPHOSPHATASE"/>
    <property type="match status" value="1"/>
</dbReference>
<feature type="active site" evidence="4">
    <location>
        <position position="18"/>
    </location>
</feature>
<dbReference type="Proteomes" id="UP000528322">
    <property type="component" value="Unassembled WGS sequence"/>
</dbReference>
<dbReference type="RefSeq" id="WP_183732780.1">
    <property type="nucleotide sequence ID" value="NZ_JACHID010000010.1"/>
</dbReference>
<proteinExistence type="inferred from homology"/>
<dbReference type="EC" id="3.6.1.7" evidence="2 4"/>
<organism evidence="7 8">
    <name type="scientific">Desulfurispira natronophila</name>
    <dbReference type="NCBI Taxonomy" id="682562"/>
    <lineage>
        <taxon>Bacteria</taxon>
        <taxon>Pseudomonadati</taxon>
        <taxon>Chrysiogenota</taxon>
        <taxon>Chrysiogenia</taxon>
        <taxon>Chrysiogenales</taxon>
        <taxon>Chrysiogenaceae</taxon>
        <taxon>Desulfurispira</taxon>
    </lineage>
</organism>
<evidence type="ECO:0000256" key="2">
    <source>
        <dbReference type="ARBA" id="ARBA00012150"/>
    </source>
</evidence>
<accession>A0A7W7Y5V7</accession>
<sequence>MRTYRIRFFGKVQGVGFRNYVRMVAQSLGVCGVARNMADGSVHVVVNLDDDTRLAFLEKVASGPPLSRIDHMDDAEVDDRSFDGFSIC</sequence>
<dbReference type="PANTHER" id="PTHR47268">
    <property type="entry name" value="ACYLPHOSPHATASE"/>
    <property type="match status" value="1"/>
</dbReference>
<dbReference type="GO" id="GO:0003998">
    <property type="term" value="F:acylphosphatase activity"/>
    <property type="evidence" value="ECO:0007669"/>
    <property type="project" value="UniProtKB-EC"/>
</dbReference>
<evidence type="ECO:0000313" key="7">
    <source>
        <dbReference type="EMBL" id="MBB5022377.1"/>
    </source>
</evidence>
<dbReference type="EMBL" id="JACHID010000010">
    <property type="protein sequence ID" value="MBB5022377.1"/>
    <property type="molecule type" value="Genomic_DNA"/>
</dbReference>
<dbReference type="SUPFAM" id="SSF54975">
    <property type="entry name" value="Acylphosphatase/BLUF domain-like"/>
    <property type="match status" value="1"/>
</dbReference>
<evidence type="ECO:0000256" key="3">
    <source>
        <dbReference type="ARBA" id="ARBA00047645"/>
    </source>
</evidence>
<feature type="active site" evidence="4">
    <location>
        <position position="36"/>
    </location>
</feature>
<evidence type="ECO:0000256" key="5">
    <source>
        <dbReference type="RuleBase" id="RU004168"/>
    </source>
</evidence>
<comment type="similarity">
    <text evidence="1 5">Belongs to the acylphosphatase family.</text>
</comment>